<sequence>MKLKYVLTTTLANQEDKVVETEYIDFLETNNDKFTHIEFTDEKVMNCIIDICSDEVKITYANQFLHMKKNEFIENKLKISETDFISLDTYLIKVIINKDEISFTYDLLQDKNIIVRNTAKLLFKND</sequence>
<protein>
    <submittedName>
        <fullName evidence="1">Uncharacterized protein</fullName>
    </submittedName>
</protein>
<accession>A0ABZ2AIG6</accession>
<dbReference type="RefSeq" id="WP_109246875.1">
    <property type="nucleotide sequence ID" value="NZ_CP143577.1"/>
</dbReference>
<evidence type="ECO:0000313" key="1">
    <source>
        <dbReference type="EMBL" id="WVN21916.1"/>
    </source>
</evidence>
<proteinExistence type="predicted"/>
<gene>
    <name evidence="1" type="ORF">V2E25_02960</name>
</gene>
<name>A0ABZ2AIG6_MYCAR</name>
<organism evidence="1 2">
    <name type="scientific">Mycoplasmopsis arginini</name>
    <name type="common">Mycoplasma arginini</name>
    <dbReference type="NCBI Taxonomy" id="2094"/>
    <lineage>
        <taxon>Bacteria</taxon>
        <taxon>Bacillati</taxon>
        <taxon>Mycoplasmatota</taxon>
        <taxon>Mycoplasmoidales</taxon>
        <taxon>Metamycoplasmataceae</taxon>
        <taxon>Mycoplasmopsis</taxon>
    </lineage>
</organism>
<dbReference type="Proteomes" id="UP001432074">
    <property type="component" value="Chromosome"/>
</dbReference>
<evidence type="ECO:0000313" key="2">
    <source>
        <dbReference type="Proteomes" id="UP001432074"/>
    </source>
</evidence>
<reference evidence="1" key="1">
    <citation type="submission" date="2024-01" db="EMBL/GenBank/DDBJ databases">
        <title>Complete genome sequence of Mycoplasma arginini type strain G 230.</title>
        <authorList>
            <person name="Spergser J."/>
        </authorList>
    </citation>
    <scope>NUCLEOTIDE SEQUENCE</scope>
    <source>
        <strain evidence="1">NCTC 10129</strain>
    </source>
</reference>
<keyword evidence="2" id="KW-1185">Reference proteome</keyword>
<dbReference type="EMBL" id="CP143577">
    <property type="protein sequence ID" value="WVN21916.1"/>
    <property type="molecule type" value="Genomic_DNA"/>
</dbReference>